<feature type="region of interest" description="Disordered" evidence="9">
    <location>
        <begin position="33"/>
        <end position="82"/>
    </location>
</feature>
<dbReference type="InterPro" id="IPR019313">
    <property type="entry name" value="Mediator_Med17"/>
</dbReference>
<evidence type="ECO:0000256" key="8">
    <source>
        <dbReference type="RuleBase" id="RU364140"/>
    </source>
</evidence>
<evidence type="ECO:0000256" key="6">
    <source>
        <dbReference type="ARBA" id="ARBA00023242"/>
    </source>
</evidence>
<comment type="similarity">
    <text evidence="2 8">Belongs to the Mediator complex subunit 17 family.</text>
</comment>
<dbReference type="AlphaFoldDB" id="A0AAN6UPR0"/>
<accession>A0AAN6UPR0</accession>
<comment type="function">
    <text evidence="8">Component of the Mediator complex, a coactivator involved in the regulated transcription of nearly all RNA polymerase II-dependent genes. Mediator functions as a bridge to convey information from gene-specific regulatory proteins to the basal RNA polymerase II transcription machinery. Mediator is recruited to promoters by direct interactions with regulatory proteins and serves as a scaffold for the assembly of a functional preinitiation complex with RNA polymerase II and the general transcription factors.</text>
</comment>
<protein>
    <recommendedName>
        <fullName evidence="3 8">Mediator of RNA polymerase II transcription subunit 17</fullName>
    </recommendedName>
    <alternativeName>
        <fullName evidence="7 8">Mediator complex subunit 17</fullName>
    </alternativeName>
</protein>
<dbReference type="GO" id="GO:0006357">
    <property type="term" value="P:regulation of transcription by RNA polymerase II"/>
    <property type="evidence" value="ECO:0007669"/>
    <property type="project" value="InterPro"/>
</dbReference>
<sequence length="645" mass="68893">MNDRPFSLQPRPAPSRGPQSIAEFIQRANAEPGGFRAINEADLDREIEADARQDGADRDEDVAMAGDTSEAGSEATESKDVTAARDELLRTIHLTHQTSMLALDFVSLLVSKENPAQAVATFSPGLRDMVGIGTLGATKLDAPTALTQSRVPDNKMVAIGKRLMDLSKAADAALAASKKLQREIGSETKYWSEVLAVSDAGWQTFRLPHEPQTMGVKFGFNNASPEFKANSIAPMRRSEDGSVRLDHGKMGGGSKRLRVRVLENGRVVGTSSLPRPLPAGAPLQDRVKESRDTIFAQELWHEINREGRTLVGRGVRLEKSAVTYAMDPTRTISLELATVGDEDEGPGAEQPGPQDTVAESLCIALGILLSHAHRANEQGRSEPGATTRGPPRAYSILSPLISYHAYDKTVQNCVQSLAGFVHVLRTAGLDSTVTVKEPALSADPGGPASAALAAALLRSPTVQFDLAITPASRVRILLQPSPLYGTVFTVACLPGPPPGARNPLAGPAAPGADEHDRIGELLWYLHWTVPHALTAHYKTVVRRELMRPPGAADNSSPSNDGGGGSPDPPAWAVDANNRGIVDYDTGTYGVHFDFGPSPDTGGLELRVTGDFVDDGRDVHREWTWPGAGETLDAVVRQVLAKVPRG</sequence>
<dbReference type="Proteomes" id="UP001304895">
    <property type="component" value="Unassembled WGS sequence"/>
</dbReference>
<dbReference type="EMBL" id="MU853403">
    <property type="protein sequence ID" value="KAK4136967.1"/>
    <property type="molecule type" value="Genomic_DNA"/>
</dbReference>
<keyword evidence="4 8" id="KW-0805">Transcription regulation</keyword>
<evidence type="ECO:0000256" key="1">
    <source>
        <dbReference type="ARBA" id="ARBA00004123"/>
    </source>
</evidence>
<evidence type="ECO:0000256" key="7">
    <source>
        <dbReference type="ARBA" id="ARBA00032014"/>
    </source>
</evidence>
<keyword evidence="11" id="KW-1185">Reference proteome</keyword>
<keyword evidence="5 8" id="KW-0804">Transcription</keyword>
<gene>
    <name evidence="8" type="primary">MED17</name>
    <name evidence="10" type="ORF">BT67DRAFT_374853</name>
</gene>
<name>A0AAN6UPR0_9PEZI</name>
<evidence type="ECO:0000313" key="10">
    <source>
        <dbReference type="EMBL" id="KAK4136967.1"/>
    </source>
</evidence>
<evidence type="ECO:0000256" key="5">
    <source>
        <dbReference type="ARBA" id="ARBA00023163"/>
    </source>
</evidence>
<comment type="caution">
    <text evidence="10">The sequence shown here is derived from an EMBL/GenBank/DDBJ whole genome shotgun (WGS) entry which is preliminary data.</text>
</comment>
<comment type="subunit">
    <text evidence="8">Component of the Mediator complex.</text>
</comment>
<proteinExistence type="inferred from homology"/>
<dbReference type="PANTHER" id="PTHR13114:SF7">
    <property type="entry name" value="MEDIATOR OF RNA POLYMERASE II TRANSCRIPTION SUBUNIT 17"/>
    <property type="match status" value="1"/>
</dbReference>
<organism evidence="10 11">
    <name type="scientific">Trichocladium antarcticum</name>
    <dbReference type="NCBI Taxonomy" id="1450529"/>
    <lineage>
        <taxon>Eukaryota</taxon>
        <taxon>Fungi</taxon>
        <taxon>Dikarya</taxon>
        <taxon>Ascomycota</taxon>
        <taxon>Pezizomycotina</taxon>
        <taxon>Sordariomycetes</taxon>
        <taxon>Sordariomycetidae</taxon>
        <taxon>Sordariales</taxon>
        <taxon>Chaetomiaceae</taxon>
        <taxon>Trichocladium</taxon>
    </lineage>
</organism>
<evidence type="ECO:0000256" key="9">
    <source>
        <dbReference type="SAM" id="MobiDB-lite"/>
    </source>
</evidence>
<feature type="region of interest" description="Disordered" evidence="9">
    <location>
        <begin position="548"/>
        <end position="574"/>
    </location>
</feature>
<dbReference type="GO" id="GO:0070847">
    <property type="term" value="C:core mediator complex"/>
    <property type="evidence" value="ECO:0007669"/>
    <property type="project" value="TreeGrafter"/>
</dbReference>
<evidence type="ECO:0000256" key="2">
    <source>
        <dbReference type="ARBA" id="ARBA00005635"/>
    </source>
</evidence>
<evidence type="ECO:0000256" key="4">
    <source>
        <dbReference type="ARBA" id="ARBA00023015"/>
    </source>
</evidence>
<dbReference type="GO" id="GO:0003712">
    <property type="term" value="F:transcription coregulator activity"/>
    <property type="evidence" value="ECO:0007669"/>
    <property type="project" value="InterPro"/>
</dbReference>
<keyword evidence="6 8" id="KW-0539">Nucleus</keyword>
<reference evidence="10" key="1">
    <citation type="journal article" date="2023" name="Mol. Phylogenet. Evol.">
        <title>Genome-scale phylogeny and comparative genomics of the fungal order Sordariales.</title>
        <authorList>
            <person name="Hensen N."/>
            <person name="Bonometti L."/>
            <person name="Westerberg I."/>
            <person name="Brannstrom I.O."/>
            <person name="Guillou S."/>
            <person name="Cros-Aarteil S."/>
            <person name="Calhoun S."/>
            <person name="Haridas S."/>
            <person name="Kuo A."/>
            <person name="Mondo S."/>
            <person name="Pangilinan J."/>
            <person name="Riley R."/>
            <person name="LaButti K."/>
            <person name="Andreopoulos B."/>
            <person name="Lipzen A."/>
            <person name="Chen C."/>
            <person name="Yan M."/>
            <person name="Daum C."/>
            <person name="Ng V."/>
            <person name="Clum A."/>
            <person name="Steindorff A."/>
            <person name="Ohm R.A."/>
            <person name="Martin F."/>
            <person name="Silar P."/>
            <person name="Natvig D.O."/>
            <person name="Lalanne C."/>
            <person name="Gautier V."/>
            <person name="Ament-Velasquez S.L."/>
            <person name="Kruys A."/>
            <person name="Hutchinson M.I."/>
            <person name="Powell A.J."/>
            <person name="Barry K."/>
            <person name="Miller A.N."/>
            <person name="Grigoriev I.V."/>
            <person name="Debuchy R."/>
            <person name="Gladieux P."/>
            <person name="Hiltunen Thoren M."/>
            <person name="Johannesson H."/>
        </authorList>
    </citation>
    <scope>NUCLEOTIDE SEQUENCE</scope>
    <source>
        <strain evidence="10">CBS 123565</strain>
    </source>
</reference>
<reference evidence="10" key="2">
    <citation type="submission" date="2023-05" db="EMBL/GenBank/DDBJ databases">
        <authorList>
            <consortium name="Lawrence Berkeley National Laboratory"/>
            <person name="Steindorff A."/>
            <person name="Hensen N."/>
            <person name="Bonometti L."/>
            <person name="Westerberg I."/>
            <person name="Brannstrom I.O."/>
            <person name="Guillou S."/>
            <person name="Cros-Aarteil S."/>
            <person name="Calhoun S."/>
            <person name="Haridas S."/>
            <person name="Kuo A."/>
            <person name="Mondo S."/>
            <person name="Pangilinan J."/>
            <person name="Riley R."/>
            <person name="Labutti K."/>
            <person name="Andreopoulos B."/>
            <person name="Lipzen A."/>
            <person name="Chen C."/>
            <person name="Yanf M."/>
            <person name="Daum C."/>
            <person name="Ng V."/>
            <person name="Clum A."/>
            <person name="Ohm R."/>
            <person name="Martin F."/>
            <person name="Silar P."/>
            <person name="Natvig D."/>
            <person name="Lalanne C."/>
            <person name="Gautier V."/>
            <person name="Ament-Velasquez S.L."/>
            <person name="Kruys A."/>
            <person name="Hutchinson M.I."/>
            <person name="Powell A.J."/>
            <person name="Barry K."/>
            <person name="Miller A.N."/>
            <person name="Grigoriev I.V."/>
            <person name="Debuchy R."/>
            <person name="Gladieux P."/>
            <person name="Thoren M.H."/>
            <person name="Johannesson H."/>
        </authorList>
    </citation>
    <scope>NUCLEOTIDE SEQUENCE</scope>
    <source>
        <strain evidence="10">CBS 123565</strain>
    </source>
</reference>
<keyword evidence="8" id="KW-0010">Activator</keyword>
<evidence type="ECO:0000256" key="3">
    <source>
        <dbReference type="ARBA" id="ARBA00019610"/>
    </source>
</evidence>
<comment type="subcellular location">
    <subcellularLocation>
        <location evidence="1 8">Nucleus</location>
    </subcellularLocation>
</comment>
<dbReference type="Pfam" id="PF10156">
    <property type="entry name" value="Med17"/>
    <property type="match status" value="1"/>
</dbReference>
<dbReference type="PANTHER" id="PTHR13114">
    <property type="entry name" value="MEDIATOR OF RNA POLYMERASE II TRANSCRIPTION SUBUNIT 17"/>
    <property type="match status" value="1"/>
</dbReference>
<dbReference type="Gene3D" id="6.10.250.2620">
    <property type="match status" value="1"/>
</dbReference>
<evidence type="ECO:0000313" key="11">
    <source>
        <dbReference type="Proteomes" id="UP001304895"/>
    </source>
</evidence>
<feature type="compositionally biased region" description="Basic and acidic residues" evidence="9">
    <location>
        <begin position="42"/>
        <end position="56"/>
    </location>
</feature>
<dbReference type="GO" id="GO:0016592">
    <property type="term" value="C:mediator complex"/>
    <property type="evidence" value="ECO:0007669"/>
    <property type="project" value="InterPro"/>
</dbReference>